<feature type="region of interest" description="Disordered" evidence="1">
    <location>
        <begin position="304"/>
        <end position="325"/>
    </location>
</feature>
<dbReference type="AlphaFoldDB" id="A0A6G0S6R1"/>
<accession>A0A6G0S6R1</accession>
<dbReference type="EMBL" id="QXFY01000249">
    <property type="protein sequence ID" value="KAE9350612.1"/>
    <property type="molecule type" value="Genomic_DNA"/>
</dbReference>
<feature type="region of interest" description="Disordered" evidence="1">
    <location>
        <begin position="471"/>
        <end position="505"/>
    </location>
</feature>
<name>A0A6G0S6R1_9STRA</name>
<evidence type="ECO:0000313" key="3">
    <source>
        <dbReference type="Proteomes" id="UP000486351"/>
    </source>
</evidence>
<organism evidence="2 3">
    <name type="scientific">Phytophthora fragariae</name>
    <dbReference type="NCBI Taxonomy" id="53985"/>
    <lineage>
        <taxon>Eukaryota</taxon>
        <taxon>Sar</taxon>
        <taxon>Stramenopiles</taxon>
        <taxon>Oomycota</taxon>
        <taxon>Peronosporomycetes</taxon>
        <taxon>Peronosporales</taxon>
        <taxon>Peronosporaceae</taxon>
        <taxon>Phytophthora</taxon>
    </lineage>
</organism>
<feature type="region of interest" description="Disordered" evidence="1">
    <location>
        <begin position="331"/>
        <end position="350"/>
    </location>
</feature>
<evidence type="ECO:0000313" key="2">
    <source>
        <dbReference type="EMBL" id="KAE9350612.1"/>
    </source>
</evidence>
<protein>
    <submittedName>
        <fullName evidence="2">Uncharacterized protein</fullName>
    </submittedName>
</protein>
<evidence type="ECO:0000256" key="1">
    <source>
        <dbReference type="SAM" id="MobiDB-lite"/>
    </source>
</evidence>
<comment type="caution">
    <text evidence="2">The sequence shown here is derived from an EMBL/GenBank/DDBJ whole genome shotgun (WGS) entry which is preliminary data.</text>
</comment>
<gene>
    <name evidence="2" type="ORF">PF008_g6348</name>
</gene>
<dbReference type="Proteomes" id="UP000486351">
    <property type="component" value="Unassembled WGS sequence"/>
</dbReference>
<proteinExistence type="predicted"/>
<feature type="compositionally biased region" description="Polar residues" evidence="1">
    <location>
        <begin position="308"/>
        <end position="319"/>
    </location>
</feature>
<reference evidence="2 3" key="1">
    <citation type="submission" date="2018-09" db="EMBL/GenBank/DDBJ databases">
        <title>Genomic investigation of the strawberry pathogen Phytophthora fragariae indicates pathogenicity is determined by transcriptional variation in three key races.</title>
        <authorList>
            <person name="Adams T.M."/>
            <person name="Armitage A.D."/>
            <person name="Sobczyk M.K."/>
            <person name="Bates H.J."/>
            <person name="Dunwell J.M."/>
            <person name="Nellist C.F."/>
            <person name="Harrison R.J."/>
        </authorList>
    </citation>
    <scope>NUCLEOTIDE SEQUENCE [LARGE SCALE GENOMIC DNA]</scope>
    <source>
        <strain evidence="2 3">NOV-77</strain>
    </source>
</reference>
<sequence length="570" mass="62519">MHVVACKPSVPARNPPRASYVGHGGRTVRLEAPDELRGPWAGPAYATLIGEPQLRSDDQGPFFDGADDAKRPAWQVVLTLLLPGERMEDIDPALRDHVDVPYWVSYWRLTQTSRNLTSELQERPLLSVFRFLRFTQFFVASPRCDTKFTKHTCSYIQGYSGERHQVVAIPFVDARSQAISRDEFVMGFFHGIPTTLQPTRFDTAWRSFSTSPPASRASVRQHLAQAFTAPGAEATVDLGTQAVEYVTPRGTKTSIVPAAYAWRSLHPTSSIMVLEEGDASPDAYIMHETDDVELPLLTRAEADLTPGDQFSTPLPSQPRQAPGALRVEDVQAVASQGPGPETRDSATGQPMADLSGEALMRALLLEQRATNTALQSQLSVLSASVESIQARLAAPSAGSPTAPAQLLYAMCNLHQAIFSDLFDDLLHGVDLRRAGSRALSSLRSDSPTYQRLVTRVMNDAVVASVFSTASSGLSGRQDTRRPPARGQAAHRDTRPARARPAAESSITPKQIRYQIPVVNGKQVCVRFQSAKGCIFPSCKHLHELHRLPPDVLKWVTEMHMGLKAAHPQRE</sequence>